<dbReference type="Pfam" id="PF13966">
    <property type="entry name" value="zf-RVT"/>
    <property type="match status" value="1"/>
</dbReference>
<feature type="domain" description="Reverse transcriptase zinc-binding" evidence="1">
    <location>
        <begin position="214"/>
        <end position="299"/>
    </location>
</feature>
<dbReference type="PANTHER" id="PTHR11439">
    <property type="entry name" value="GAG-POL-RELATED RETROTRANSPOSON"/>
    <property type="match status" value="1"/>
</dbReference>
<evidence type="ECO:0000313" key="2">
    <source>
        <dbReference type="EMBL" id="KAK1629070.1"/>
    </source>
</evidence>
<evidence type="ECO:0000259" key="1">
    <source>
        <dbReference type="Pfam" id="PF13966"/>
    </source>
</evidence>
<dbReference type="InterPro" id="IPR026960">
    <property type="entry name" value="RVT-Znf"/>
</dbReference>
<gene>
    <name evidence="2" type="ORF">QYE76_003385</name>
</gene>
<name>A0AAD8VYS6_LOLMU</name>
<dbReference type="Proteomes" id="UP001231189">
    <property type="component" value="Unassembled WGS sequence"/>
</dbReference>
<comment type="caution">
    <text evidence="2">The sequence shown here is derived from an EMBL/GenBank/DDBJ whole genome shotgun (WGS) entry which is preliminary data.</text>
</comment>
<dbReference type="PANTHER" id="PTHR11439:SF524">
    <property type="entry name" value="RNA-DIRECTED DNA POLYMERASE, PROTEIN KINASE RLK-PELLE-DLSV FAMILY"/>
    <property type="match status" value="1"/>
</dbReference>
<reference evidence="2" key="1">
    <citation type="submission" date="2023-07" db="EMBL/GenBank/DDBJ databases">
        <title>A chromosome-level genome assembly of Lolium multiflorum.</title>
        <authorList>
            <person name="Chen Y."/>
            <person name="Copetti D."/>
            <person name="Kolliker R."/>
            <person name="Studer B."/>
        </authorList>
    </citation>
    <scope>NUCLEOTIDE SEQUENCE</scope>
    <source>
        <strain evidence="2">02402/16</strain>
        <tissue evidence="2">Leaf</tissue>
    </source>
</reference>
<dbReference type="AlphaFoldDB" id="A0AAD8VYS6"/>
<keyword evidence="3" id="KW-1185">Reference proteome</keyword>
<proteinExistence type="predicted"/>
<evidence type="ECO:0000313" key="3">
    <source>
        <dbReference type="Proteomes" id="UP001231189"/>
    </source>
</evidence>
<sequence length="395" mass="45745">MFLSQRRYIFDILDRAGMTECNPCSTPVDTQSKLSATCAPVADLSSYRSLVGALQYLSFTRPDVAYAVHQVCLYMHDPREPYLNAVKRILRYLRGTVDYGMQLHRSSPTSLTAYTDADWAGCLDTRKSTSGWFFGHPAEELAPEVFARVPTRRRNTRLVAEALHEDGWIYDIQGEMTAKLWMQCPSPWEAVEEVEKDGTRPDHIACKGVESGTYTAKGTYKMFCEGSVQLSMSEPVWSSFSPMKCKVFAWLALRYRLWSSDRRARHGLQEHPDTCYTCLQDEDNVDHILTLCPYARHVWCRVIQSANLRIADPGYTGNLQRWWTEARKRVRRVDRKRFDSMVISTAWTLWKQRNARAFGNEREQKTVDQMLVEIREEFHLWERAKRGGRLGIARE</sequence>
<protein>
    <recommendedName>
        <fullName evidence="1">Reverse transcriptase zinc-binding domain-containing protein</fullName>
    </recommendedName>
</protein>
<dbReference type="EMBL" id="JAUUTY010000005">
    <property type="protein sequence ID" value="KAK1629070.1"/>
    <property type="molecule type" value="Genomic_DNA"/>
</dbReference>
<organism evidence="2 3">
    <name type="scientific">Lolium multiflorum</name>
    <name type="common">Italian ryegrass</name>
    <name type="synonym">Lolium perenne subsp. multiflorum</name>
    <dbReference type="NCBI Taxonomy" id="4521"/>
    <lineage>
        <taxon>Eukaryota</taxon>
        <taxon>Viridiplantae</taxon>
        <taxon>Streptophyta</taxon>
        <taxon>Embryophyta</taxon>
        <taxon>Tracheophyta</taxon>
        <taxon>Spermatophyta</taxon>
        <taxon>Magnoliopsida</taxon>
        <taxon>Liliopsida</taxon>
        <taxon>Poales</taxon>
        <taxon>Poaceae</taxon>
        <taxon>BOP clade</taxon>
        <taxon>Pooideae</taxon>
        <taxon>Poodae</taxon>
        <taxon>Poeae</taxon>
        <taxon>Poeae Chloroplast Group 2 (Poeae type)</taxon>
        <taxon>Loliodinae</taxon>
        <taxon>Loliinae</taxon>
        <taxon>Lolium</taxon>
    </lineage>
</organism>
<accession>A0AAD8VYS6</accession>